<dbReference type="OrthoDB" id="2056845at2"/>
<reference evidence="10 11" key="1">
    <citation type="submission" date="2015-08" db="EMBL/GenBank/DDBJ databases">
        <title>Genomes of Paenibacillus riograndensis.</title>
        <authorList>
            <person name="Sant'Anna F.H."/>
            <person name="Souza R."/>
            <person name="Ambrosini A."/>
            <person name="Bach E."/>
            <person name="Fernandes G."/>
            <person name="Balsanelli E."/>
            <person name="Baura V.A."/>
            <person name="Pedrosa F.O."/>
            <person name="Souza E.M."/>
            <person name="Passaglia L."/>
        </authorList>
    </citation>
    <scope>NUCLEOTIDE SEQUENCE [LARGE SCALE GENOMIC DNA]</scope>
    <source>
        <strain evidence="10 11">CAS34</strain>
    </source>
</reference>
<keyword evidence="11" id="KW-1185">Reference proteome</keyword>
<accession>A0A132TTE9</accession>
<name>A0A132TTE9_9BACL</name>
<dbReference type="RefSeq" id="WP_060861717.1">
    <property type="nucleotide sequence ID" value="NZ_LIRB01000138.1"/>
</dbReference>
<evidence type="ECO:0000259" key="9">
    <source>
        <dbReference type="PROSITE" id="PS50847"/>
    </source>
</evidence>
<feature type="domain" description="Gram-positive cocci surface proteins LPxTG" evidence="9">
    <location>
        <begin position="1142"/>
        <end position="1176"/>
    </location>
</feature>
<evidence type="ECO:0000256" key="7">
    <source>
        <dbReference type="SAM" id="MobiDB-lite"/>
    </source>
</evidence>
<dbReference type="AlphaFoldDB" id="A0A132TTE9"/>
<dbReference type="InterPro" id="IPR019931">
    <property type="entry name" value="LPXTG_anchor"/>
</dbReference>
<organism evidence="10 11">
    <name type="scientific">Paenibacillus riograndensis</name>
    <dbReference type="NCBI Taxonomy" id="483937"/>
    <lineage>
        <taxon>Bacteria</taxon>
        <taxon>Bacillati</taxon>
        <taxon>Bacillota</taxon>
        <taxon>Bacilli</taxon>
        <taxon>Bacillales</taxon>
        <taxon>Paenibacillaceae</taxon>
        <taxon>Paenibacillus</taxon>
        <taxon>Paenibacillus sonchi group</taxon>
    </lineage>
</organism>
<dbReference type="Gene3D" id="2.60.40.10">
    <property type="entry name" value="Immunoglobulins"/>
    <property type="match status" value="1"/>
</dbReference>
<dbReference type="PROSITE" id="PS50847">
    <property type="entry name" value="GRAM_POS_ANCHORING"/>
    <property type="match status" value="1"/>
</dbReference>
<dbReference type="InterPro" id="IPR013783">
    <property type="entry name" value="Ig-like_fold"/>
</dbReference>
<feature type="compositionally biased region" description="Low complexity" evidence="7">
    <location>
        <begin position="1078"/>
        <end position="1104"/>
    </location>
</feature>
<dbReference type="Pfam" id="PF17802">
    <property type="entry name" value="SpaA"/>
    <property type="match status" value="1"/>
</dbReference>
<evidence type="ECO:0000256" key="8">
    <source>
        <dbReference type="SAM" id="Phobius"/>
    </source>
</evidence>
<dbReference type="InterPro" id="IPR011252">
    <property type="entry name" value="Fibrogen-bd_dom1"/>
</dbReference>
<dbReference type="NCBIfam" id="TIGR01167">
    <property type="entry name" value="LPXTG_anchor"/>
    <property type="match status" value="1"/>
</dbReference>
<dbReference type="InterPro" id="IPR008966">
    <property type="entry name" value="Adhesion_dom_sf"/>
</dbReference>
<feature type="compositionally biased region" description="Low complexity" evidence="7">
    <location>
        <begin position="1042"/>
        <end position="1051"/>
    </location>
</feature>
<dbReference type="PATRIC" id="fig|483937.3.peg.690"/>
<feature type="region of interest" description="Disordered" evidence="7">
    <location>
        <begin position="987"/>
        <end position="1059"/>
    </location>
</feature>
<evidence type="ECO:0000256" key="1">
    <source>
        <dbReference type="ARBA" id="ARBA00004168"/>
    </source>
</evidence>
<dbReference type="InterPro" id="IPR008456">
    <property type="entry name" value="Collagen-bd_dom"/>
</dbReference>
<keyword evidence="8" id="KW-1133">Transmembrane helix</keyword>
<feature type="region of interest" description="Disordered" evidence="7">
    <location>
        <begin position="1075"/>
        <end position="1145"/>
    </location>
</feature>
<comment type="caution">
    <text evidence="10">The sequence shown here is derived from an EMBL/GenBank/DDBJ whole genome shotgun (WGS) entry which is preliminary data.</text>
</comment>
<evidence type="ECO:0000313" key="10">
    <source>
        <dbReference type="EMBL" id="KWX74628.1"/>
    </source>
</evidence>
<feature type="transmembrane region" description="Helical" evidence="8">
    <location>
        <begin position="1151"/>
        <end position="1171"/>
    </location>
</feature>
<dbReference type="SUPFAM" id="SSF49401">
    <property type="entry name" value="Bacterial adhesins"/>
    <property type="match status" value="6"/>
</dbReference>
<evidence type="ECO:0000256" key="6">
    <source>
        <dbReference type="ARBA" id="ARBA00023088"/>
    </source>
</evidence>
<sequence length="1176" mass="124821">MVKKRISVALVVLMLVVQYAYSIGFSMKATAAGIENDRDIITSVSMAVYGPDGQTVTGSVYDVGSSVKLDYTWALPNGHGYVDGDTFAFQLPAQFELFNDINGSLVSDDGEVGSFTVSQSTHQVLMTFNNYIETHDNVQGTLSINTQFDKNVISGSTVQEIVFPVNGGTQTIVVNFKPSVGSTIEKKGVSGGFNADHIDWTVDVNKKLERVAGAVVTDPIPEGLALDSTVTLAVYALGVQLDGTVTVGALLDSSKYTAEVTDGTLKVHFTDPAITGAYRIAYTTAVVSDTRSSFTNTASFAGDGREPVSSSATVTIERGGSLNKLATNYEWGKQVISWAIEYNYNNKAIPQGSGVLTDLFNNSQELVPGSVKVYPVTLNSSGTAVKGTALAENVDYTVTEATGQGKKGFKLEFVHDISSAFRIEYKTKSADRVLTDTTITNTVSDSTYSVEASQLIRSAIIYKNLSGVDYKNHTTDWKITLNGDGYPMNDVVVTDTFPQGGQKFIPESVVVRNASGTVLGASAYTLEYNSPVKPNAGFKVKFTSPVSGTHTIAYRTEFSNDWLYGNTDNFVNNARIDWVGNDGKAQWTEAKGLFIPRAEVKNNGFKAGAYNARYKLFAWTLGINYNSKVIADPVITDILTSGQIMADGSLRVYNMNIDANGEPSRGSEIPKNAYTYTVGTGNELKVTFKDAISSPYYVVFNTTMQGQLIGPKVDNTAKLLDGTRKVSKDLFASVNIPYGGEYVYKNGVQNGDKLDWTIAINRSQSTIKNAVLTDIPSRNQILLPDSFHLYPAYAETNGELIKGGPELVRDSDYTLRVITDEGGKQSFVLSFLHDISYAHILEYKSLIVANTGEKLVNTVNLTGTNVERVTQETTKEIIVGVSSGSGTGSGVRGTLAVQKLDAADSRLPLAGATFELYRLNGSERVLINTRTTDASGSAVFNNIWLGSYVLIETAAPAGYALDTREYPVTIGSSATINLAVLNTKLAPATATPTPTPTPTPSTTPTESPVATATPSTTPTESPGATTTPSESPAVTPSPAPTSGPTAAPTSTDVPFIPAPTPAVSSVPGIIIDEPQIPAGPAVTPAATAAASPSPSPSASLAAGGNTDEETPIDDEVPLGGVTVDEDDVPKGTAVNPATDGKLPQTGESSPLPIYMAGLALVLAGFILSRVFKNRKE</sequence>
<dbReference type="GO" id="GO:0005518">
    <property type="term" value="F:collagen binding"/>
    <property type="evidence" value="ECO:0007669"/>
    <property type="project" value="InterPro"/>
</dbReference>
<dbReference type="Pfam" id="PF05737">
    <property type="entry name" value="Collagen_bind"/>
    <property type="match status" value="4"/>
</dbReference>
<protein>
    <recommendedName>
        <fullName evidence="9">Gram-positive cocci surface proteins LPxTG domain-containing protein</fullName>
    </recommendedName>
</protein>
<keyword evidence="8" id="KW-0812">Transmembrane</keyword>
<dbReference type="InterPro" id="IPR041033">
    <property type="entry name" value="SpaA_PFL_dom_1"/>
</dbReference>
<evidence type="ECO:0000256" key="3">
    <source>
        <dbReference type="ARBA" id="ARBA00022512"/>
    </source>
</evidence>
<dbReference type="Gene3D" id="2.60.40.740">
    <property type="match status" value="5"/>
</dbReference>
<comment type="similarity">
    <text evidence="2">Belongs to the serine-aspartate repeat-containing protein (SDr) family.</text>
</comment>
<dbReference type="Pfam" id="PF17961">
    <property type="entry name" value="Big_8"/>
    <property type="match status" value="1"/>
</dbReference>
<dbReference type="PANTHER" id="PTHR36108:SF13">
    <property type="entry name" value="COLOSSIN-B-RELATED"/>
    <property type="match status" value="1"/>
</dbReference>
<proteinExistence type="inferred from homology"/>
<keyword evidence="5" id="KW-0732">Signal</keyword>
<keyword evidence="6" id="KW-0572">Peptidoglycan-anchor</keyword>
<keyword evidence="3" id="KW-0134">Cell wall</keyword>
<gene>
    <name evidence="10" type="ORF">AMQ84_19610</name>
</gene>
<evidence type="ECO:0000256" key="5">
    <source>
        <dbReference type="ARBA" id="ARBA00022729"/>
    </source>
</evidence>
<dbReference type="Gene3D" id="2.60.40.1280">
    <property type="match status" value="1"/>
</dbReference>
<feature type="compositionally biased region" description="Low complexity" evidence="7">
    <location>
        <begin position="1002"/>
        <end position="1034"/>
    </location>
</feature>
<keyword evidence="8" id="KW-0472">Membrane</keyword>
<dbReference type="InterPro" id="IPR041171">
    <property type="entry name" value="SDR_Ig"/>
</dbReference>
<dbReference type="EMBL" id="LIRB01000138">
    <property type="protein sequence ID" value="KWX74628.1"/>
    <property type="molecule type" value="Genomic_DNA"/>
</dbReference>
<evidence type="ECO:0000256" key="2">
    <source>
        <dbReference type="ARBA" id="ARBA00007257"/>
    </source>
</evidence>
<dbReference type="Proteomes" id="UP000070475">
    <property type="component" value="Unassembled WGS sequence"/>
</dbReference>
<comment type="subcellular location">
    <subcellularLocation>
        <location evidence="1">Secreted</location>
        <location evidence="1">Cell wall</location>
        <topology evidence="1">Peptidoglycan-anchor</topology>
    </subcellularLocation>
</comment>
<dbReference type="PANTHER" id="PTHR36108">
    <property type="entry name" value="COLOSSIN-B-RELATED"/>
    <property type="match status" value="1"/>
</dbReference>
<evidence type="ECO:0000313" key="11">
    <source>
        <dbReference type="Proteomes" id="UP000070475"/>
    </source>
</evidence>
<dbReference type="GO" id="GO:0007155">
    <property type="term" value="P:cell adhesion"/>
    <property type="evidence" value="ECO:0007669"/>
    <property type="project" value="InterPro"/>
</dbReference>
<evidence type="ECO:0000256" key="4">
    <source>
        <dbReference type="ARBA" id="ARBA00022525"/>
    </source>
</evidence>
<feature type="compositionally biased region" description="Acidic residues" evidence="7">
    <location>
        <begin position="1106"/>
        <end position="1116"/>
    </location>
</feature>
<dbReference type="SUPFAM" id="SSF49478">
    <property type="entry name" value="Cna protein B-type domain"/>
    <property type="match status" value="1"/>
</dbReference>
<keyword evidence="4" id="KW-0964">Secreted</keyword>